<proteinExistence type="predicted"/>
<dbReference type="AlphaFoldDB" id="A0A9W3B076"/>
<sequence>MTLLLLFCLGLCCFSFAASDTYGTADIIFVIDSSDRVALAKFHQIKSFVRALVSHWNVSLTDFRIGVISYGNGVHVESKLINSVNLAQVDSAISSITHYNAPGDATEALKLATQEGFLPANGGRPGTRQIIVHVGAGPGLDPSSHASQVKIAIERGLIVYNVAVGDGWTQSILSQYADIPPSRYSLPVAYFFLLDDALASLLAQRIINEAPKTVNELPQVTLNCLSRADIVICLDGSTSVTSNNFVTAKENLKTLVSHLPVGQNGVHVGFVQFSGKTSLEFPLNKFYDRLTILQAIDKIQYMHGTTETGQALSYIRNQVFTNAMGARLDVPRIILLLTDGAATHHSAAINEALLTRQNGITIITIGIGSQINQKELEDIAGDTKFVYKASSFNDLTHLITPILNATCQAPVATPPPATTQDPELETCFDKITTCDLYIQHNTDHGGFCATYVDMAKQSCAKSCAYCTTVIPAVTSTPPPCVDKLSNCSSYSTADCVAFSSFFSERCAQMCGLCDVKADTPGFHGKCMYKSKIYEQGDKWIDGCDYECTCVDAAHGRYECSSICDVYHNLPPFCTLVKKEGECCLQPVCHFESTLHTFTEVSPGVTPDNMNVCQYLGGQYQQNEFIDDGCNNKCFCVNAFTGLVNCTATCPEYNTTNFPSNCYLESVPGSCCKTPKCELLTTTATISGFGTVSDIAGYKVIYDESKQPACTDLKPECPLYGKDACEGSFKPFMKENCPVFCNLCNEKYPGFVAGPNDWCTYNGVHYKAGDTWEPDCEHQCVCDTQYYGYYRCYSKCTTYSQIPDGCKLEKLAGDCCPRIICPGSTSIVPSTTNLLSHIVAGSNIYVITSTGQQKPLLPTLNIDGTVNYITSGYQTYTIVGCLFNGRLLVQGEFAKDSNCGPTCQCLNQSTGLMSCVDRCPYYVPENKLCTIVTDPFDACCKVPSCPLSVTNPPSSIYLEPKLLYSIVKGPSLEDLVAAYSTTRVTTTIATTVTTTPMSTYDPHHSYRPQSANFLPTMPPGTVANPNSSGRCHYGSQSYREGDRWTVGCDLNCLCVNAMTNLYVCDHMCLTFNCPQGYNCTAYPDPEFPCCNLVLVNLPTNTVLNPTQVTIGNVCHYNGQDYHIGESWQLGCEKNCTCLALNSTYMSIGCKDLCPKYANLPPGCTQIIQDGKCCPTLVGETCSGQYCLDPTGKPHLPGSTWREGCDYDCTCIARTDGFYRECSGICPKFPSLANYHCTFPTPAPGKCCALPQCCVDQACENKVTFQIADQFKNEF</sequence>
<feature type="domain" description="VWFC" evidence="3">
    <location>
        <begin position="524"/>
        <end position="589"/>
    </location>
</feature>
<feature type="chain" id="PRO_5040917176" evidence="2">
    <location>
        <begin position="20"/>
        <end position="1273"/>
    </location>
</feature>
<reference evidence="7" key="1">
    <citation type="submission" date="2025-08" db="UniProtKB">
        <authorList>
            <consortium name="RefSeq"/>
        </authorList>
    </citation>
    <scope>IDENTIFICATION</scope>
</reference>
<dbReference type="SUPFAM" id="SSF53300">
    <property type="entry name" value="vWA-like"/>
    <property type="match status" value="2"/>
</dbReference>
<evidence type="ECO:0000259" key="4">
    <source>
        <dbReference type="PROSITE" id="PS50234"/>
    </source>
</evidence>
<dbReference type="SMART" id="SM00254">
    <property type="entry name" value="ShKT"/>
    <property type="match status" value="3"/>
</dbReference>
<dbReference type="PROSITE" id="PS51670">
    <property type="entry name" value="SHKT"/>
    <property type="match status" value="1"/>
</dbReference>
<evidence type="ECO:0000313" key="6">
    <source>
        <dbReference type="Proteomes" id="UP001165740"/>
    </source>
</evidence>
<evidence type="ECO:0000313" key="7">
    <source>
        <dbReference type="RefSeq" id="XP_055892876.1"/>
    </source>
</evidence>
<dbReference type="SUPFAM" id="SSF57603">
    <property type="entry name" value="FnI-like domain"/>
    <property type="match status" value="1"/>
</dbReference>
<gene>
    <name evidence="7" type="primary">LOC106067804</name>
</gene>
<feature type="domain" description="VWFA" evidence="4">
    <location>
        <begin position="26"/>
        <end position="210"/>
    </location>
</feature>
<dbReference type="InterPro" id="IPR050525">
    <property type="entry name" value="ECM_Assembly_Org"/>
</dbReference>
<dbReference type="Proteomes" id="UP001165740">
    <property type="component" value="Chromosome 7"/>
</dbReference>
<feature type="domain" description="VWFA" evidence="4">
    <location>
        <begin position="229"/>
        <end position="402"/>
    </location>
</feature>
<dbReference type="PANTHER" id="PTHR24020">
    <property type="entry name" value="COLLAGEN ALPHA"/>
    <property type="match status" value="1"/>
</dbReference>
<evidence type="ECO:0000259" key="5">
    <source>
        <dbReference type="PROSITE" id="PS51670"/>
    </source>
</evidence>
<dbReference type="Pfam" id="PF01549">
    <property type="entry name" value="ShK"/>
    <property type="match status" value="2"/>
</dbReference>
<dbReference type="InterPro" id="IPR003582">
    <property type="entry name" value="ShKT_dom"/>
</dbReference>
<keyword evidence="6" id="KW-1185">Reference proteome</keyword>
<dbReference type="SMART" id="SM00214">
    <property type="entry name" value="VWC"/>
    <property type="match status" value="7"/>
</dbReference>
<feature type="domain" description="VWFC" evidence="3">
    <location>
        <begin position="1111"/>
        <end position="1181"/>
    </location>
</feature>
<dbReference type="PRINTS" id="PR00453">
    <property type="entry name" value="VWFADOMAIN"/>
</dbReference>
<evidence type="ECO:0000256" key="2">
    <source>
        <dbReference type="SAM" id="SignalP"/>
    </source>
</evidence>
<dbReference type="PROSITE" id="PS01208">
    <property type="entry name" value="VWFC_1"/>
    <property type="match status" value="1"/>
</dbReference>
<keyword evidence="1" id="KW-1015">Disulfide bond</keyword>
<keyword evidence="2" id="KW-0732">Signal</keyword>
<accession>A0A9W3B076</accession>
<feature type="disulfide bond" evidence="1">
    <location>
        <begin position="709"/>
        <end position="743"/>
    </location>
</feature>
<feature type="domain" description="VWFC" evidence="3">
    <location>
        <begin position="758"/>
        <end position="821"/>
    </location>
</feature>
<comment type="caution">
    <text evidence="1">Lacks conserved residue(s) required for the propagation of feature annotation.</text>
</comment>
<dbReference type="InterPro" id="IPR036465">
    <property type="entry name" value="vWFA_dom_sf"/>
</dbReference>
<organism evidence="6 7">
    <name type="scientific">Biomphalaria glabrata</name>
    <name type="common">Bloodfluke planorb</name>
    <name type="synonym">Freshwater snail</name>
    <dbReference type="NCBI Taxonomy" id="6526"/>
    <lineage>
        <taxon>Eukaryota</taxon>
        <taxon>Metazoa</taxon>
        <taxon>Spiralia</taxon>
        <taxon>Lophotrochozoa</taxon>
        <taxon>Mollusca</taxon>
        <taxon>Gastropoda</taxon>
        <taxon>Heterobranchia</taxon>
        <taxon>Euthyneura</taxon>
        <taxon>Panpulmonata</taxon>
        <taxon>Hygrophila</taxon>
        <taxon>Lymnaeoidea</taxon>
        <taxon>Planorbidae</taxon>
        <taxon>Biomphalaria</taxon>
    </lineage>
</organism>
<evidence type="ECO:0000259" key="3">
    <source>
        <dbReference type="PROSITE" id="PS50184"/>
    </source>
</evidence>
<dbReference type="InterPro" id="IPR002035">
    <property type="entry name" value="VWF_A"/>
</dbReference>
<dbReference type="RefSeq" id="XP_055892876.1">
    <property type="nucleotide sequence ID" value="XM_056036901.1"/>
</dbReference>
<name>A0A9W3B076_BIOGL</name>
<dbReference type="Gene3D" id="3.40.50.410">
    <property type="entry name" value="von Willebrand factor, type A domain"/>
    <property type="match status" value="2"/>
</dbReference>
<feature type="signal peptide" evidence="2">
    <location>
        <begin position="1"/>
        <end position="19"/>
    </location>
</feature>
<dbReference type="PANTHER" id="PTHR24020:SF84">
    <property type="entry name" value="VWFA DOMAIN-CONTAINING PROTEIN"/>
    <property type="match status" value="1"/>
</dbReference>
<feature type="domain" description="ShKT" evidence="5">
    <location>
        <begin position="709"/>
        <end position="743"/>
    </location>
</feature>
<dbReference type="SMART" id="SM00327">
    <property type="entry name" value="VWA"/>
    <property type="match status" value="2"/>
</dbReference>
<dbReference type="GeneID" id="106067804"/>
<dbReference type="InterPro" id="IPR001007">
    <property type="entry name" value="VWF_dom"/>
</dbReference>
<protein>
    <submittedName>
        <fullName evidence="7">Uncharacterized protein LOC106067804</fullName>
    </submittedName>
</protein>
<evidence type="ECO:0000256" key="1">
    <source>
        <dbReference type="PROSITE-ProRule" id="PRU01005"/>
    </source>
</evidence>
<dbReference type="Pfam" id="PF00092">
    <property type="entry name" value="VWA"/>
    <property type="match status" value="2"/>
</dbReference>
<dbReference type="CDD" id="cd01450">
    <property type="entry name" value="vWFA_subfamily_ECM"/>
    <property type="match status" value="1"/>
</dbReference>
<dbReference type="OrthoDB" id="6022609at2759"/>
<dbReference type="PROSITE" id="PS50184">
    <property type="entry name" value="VWFC_2"/>
    <property type="match status" value="3"/>
</dbReference>
<dbReference type="PROSITE" id="PS50234">
    <property type="entry name" value="VWFA"/>
    <property type="match status" value="2"/>
</dbReference>
<dbReference type="OMA" id="CEYKGAQ"/>